<proteinExistence type="predicted"/>
<dbReference type="EMBL" id="QRIM01000022">
    <property type="protein sequence ID" value="RHG57272.1"/>
    <property type="molecule type" value="Genomic_DNA"/>
</dbReference>
<evidence type="ECO:0000256" key="1">
    <source>
        <dbReference type="SAM" id="MobiDB-lite"/>
    </source>
</evidence>
<dbReference type="InterPro" id="IPR036162">
    <property type="entry name" value="Resolvase-like_N_sf"/>
</dbReference>
<dbReference type="Gene3D" id="3.40.50.1390">
    <property type="entry name" value="Resolvase, N-terminal catalytic domain"/>
    <property type="match status" value="1"/>
</dbReference>
<protein>
    <recommendedName>
        <fullName evidence="2">Resolvase/invertase-type recombinase catalytic domain-containing protein</fullName>
    </recommendedName>
</protein>
<evidence type="ECO:0000259" key="2">
    <source>
        <dbReference type="Pfam" id="PF00239"/>
    </source>
</evidence>
<dbReference type="GO" id="GO:0000150">
    <property type="term" value="F:DNA strand exchange activity"/>
    <property type="evidence" value="ECO:0007669"/>
    <property type="project" value="InterPro"/>
</dbReference>
<gene>
    <name evidence="4" type="ORF">DW252_14970</name>
    <name evidence="3" type="ORF">DXD67_09595</name>
</gene>
<dbReference type="SUPFAM" id="SSF53041">
    <property type="entry name" value="Resolvase-like"/>
    <property type="match status" value="1"/>
</dbReference>
<dbReference type="Proteomes" id="UP000260655">
    <property type="component" value="Unassembled WGS sequence"/>
</dbReference>
<feature type="domain" description="Resolvase/invertase-type recombinase catalytic" evidence="2">
    <location>
        <begin position="1"/>
        <end position="87"/>
    </location>
</feature>
<dbReference type="InterPro" id="IPR006119">
    <property type="entry name" value="Resolv_N"/>
</dbReference>
<dbReference type="AlphaFoldDB" id="A0A3E4GPC0"/>
<organism evidence="3 5">
    <name type="scientific">Coprococcus comes</name>
    <dbReference type="NCBI Taxonomy" id="410072"/>
    <lineage>
        <taxon>Bacteria</taxon>
        <taxon>Bacillati</taxon>
        <taxon>Bacillota</taxon>
        <taxon>Clostridia</taxon>
        <taxon>Lachnospirales</taxon>
        <taxon>Lachnospiraceae</taxon>
        <taxon>Coprococcus</taxon>
    </lineage>
</organism>
<evidence type="ECO:0000313" key="3">
    <source>
        <dbReference type="EMBL" id="RGJ22895.1"/>
    </source>
</evidence>
<dbReference type="EMBL" id="QSOV01000009">
    <property type="protein sequence ID" value="RGJ22895.1"/>
    <property type="molecule type" value="Genomic_DNA"/>
</dbReference>
<evidence type="ECO:0000313" key="6">
    <source>
        <dbReference type="Proteomes" id="UP000286595"/>
    </source>
</evidence>
<accession>A0A3E4GPC0</accession>
<name>A0A3E4GPC0_9FIRM</name>
<evidence type="ECO:0000313" key="5">
    <source>
        <dbReference type="Proteomes" id="UP000260655"/>
    </source>
</evidence>
<dbReference type="Pfam" id="PF00239">
    <property type="entry name" value="Resolvase"/>
    <property type="match status" value="1"/>
</dbReference>
<feature type="region of interest" description="Disordered" evidence="1">
    <location>
        <begin position="77"/>
        <end position="105"/>
    </location>
</feature>
<evidence type="ECO:0000313" key="4">
    <source>
        <dbReference type="EMBL" id="RHG57272.1"/>
    </source>
</evidence>
<feature type="compositionally biased region" description="Basic and acidic residues" evidence="1">
    <location>
        <begin position="91"/>
        <end position="105"/>
    </location>
</feature>
<feature type="compositionally biased region" description="Basic residues" evidence="1">
    <location>
        <begin position="80"/>
        <end position="90"/>
    </location>
</feature>
<sequence length="105" mass="12280">MLAEAEAWKIGTIIVKDMSRFCRNYLEVGFYTEILFPKKQIRFIAINNSVDSDKPQDNDFTPFLNIMNEWYAKDTSNKISRARSGGKSRHRNGEAERRFQTSPDR</sequence>
<comment type="caution">
    <text evidence="3">The sequence shown here is derived from an EMBL/GenBank/DDBJ whole genome shotgun (WGS) entry which is preliminary data.</text>
</comment>
<dbReference type="GO" id="GO:0003677">
    <property type="term" value="F:DNA binding"/>
    <property type="evidence" value="ECO:0007669"/>
    <property type="project" value="InterPro"/>
</dbReference>
<dbReference type="Proteomes" id="UP000286595">
    <property type="component" value="Unassembled WGS sequence"/>
</dbReference>
<reference evidence="5 6" key="1">
    <citation type="submission" date="2018-08" db="EMBL/GenBank/DDBJ databases">
        <title>A genome reference for cultivated species of the human gut microbiota.</title>
        <authorList>
            <person name="Zou Y."/>
            <person name="Xue W."/>
            <person name="Luo G."/>
        </authorList>
    </citation>
    <scope>NUCLEOTIDE SEQUENCE [LARGE SCALE GENOMIC DNA]</scope>
    <source>
        <strain evidence="4 6">AM22-12LB</strain>
        <strain evidence="3 5">TM07-19</strain>
    </source>
</reference>